<organism evidence="1 2">
    <name type="scientific">Eimeria acervulina</name>
    <name type="common">Coccidian parasite</name>
    <dbReference type="NCBI Taxonomy" id="5801"/>
    <lineage>
        <taxon>Eukaryota</taxon>
        <taxon>Sar</taxon>
        <taxon>Alveolata</taxon>
        <taxon>Apicomplexa</taxon>
        <taxon>Conoidasida</taxon>
        <taxon>Coccidia</taxon>
        <taxon>Eucoccidiorida</taxon>
        <taxon>Eimeriorina</taxon>
        <taxon>Eimeriidae</taxon>
        <taxon>Eimeria</taxon>
    </lineage>
</organism>
<proteinExistence type="predicted"/>
<dbReference type="VEuPathDB" id="ToxoDB:EAH_00004010"/>
<dbReference type="AlphaFoldDB" id="U6GPH2"/>
<dbReference type="OrthoDB" id="347431at2759"/>
<protein>
    <submittedName>
        <fullName evidence="1">Uncharacterized protein</fullName>
    </submittedName>
</protein>
<name>U6GPH2_EIMAC</name>
<sequence length="536" mass="59592">MKWRQESGPAYHKKPQKNERLEKVRSLLKPASMMTAALEIRGAAELMGRLRENLEEAERLLHEGGTPEEMDAPLDAAVACVQTLHLEIIQHAYAIAQDSQVISLYPLLDADHPNPVAEIESLATFQESTVGPFLQSLLAVYSLSETLSARSKTILGELMESQLFAPGDEGGGLHSTTTKVNSLLSTVAAQQYVEQVAKGLVAGSLSGLKVTMLAERETKRARLELALDVVRMHLKQSQMALQNTSDDWKGGASAKKKRAILRGIDKAIQGVSSKVSELSARTRNLRESQTLRDIFAICCASEEVEDEASGELEKLLEVLTEFEPRVENLNEVGKQDMEELADKYREYFARKHQVTQRAYYGVQERVENIIEKGKFPSATTMQRHHGSVAQSILEIVNQTVKKSEEEMTFAASALRELKSVDKLSTATVVLEGLKVMANSLVRLKEEALLQLLSLHLVNILQHDIEHMAMQEAALASDPDYPHVEQQKMHLLQSKFKAAKGKAESAGTLQEMTAAAIAMRTFHAQMEGLLYEQRRER</sequence>
<evidence type="ECO:0000313" key="1">
    <source>
        <dbReference type="EMBL" id="CDI81168.1"/>
    </source>
</evidence>
<reference evidence="1" key="2">
    <citation type="submission" date="2013-10" db="EMBL/GenBank/DDBJ databases">
        <authorList>
            <person name="Aslett M."/>
        </authorList>
    </citation>
    <scope>NUCLEOTIDE SEQUENCE</scope>
    <source>
        <strain evidence="1">Houghton</strain>
    </source>
</reference>
<dbReference type="EMBL" id="HG671520">
    <property type="protein sequence ID" value="CDI81168.1"/>
    <property type="molecule type" value="Genomic_DNA"/>
</dbReference>
<dbReference type="Proteomes" id="UP000018050">
    <property type="component" value="Unassembled WGS sequence"/>
</dbReference>
<dbReference type="GeneID" id="25268471"/>
<reference evidence="1" key="1">
    <citation type="submission" date="2013-10" db="EMBL/GenBank/DDBJ databases">
        <title>Genomic analysis of the causative agents of coccidiosis in chickens.</title>
        <authorList>
            <person name="Reid A.J."/>
            <person name="Blake D."/>
            <person name="Billington K."/>
            <person name="Browne H."/>
            <person name="Dunn M."/>
            <person name="Hung S."/>
            <person name="Kawahara F."/>
            <person name="Miranda-Saavedra D."/>
            <person name="Mourier T."/>
            <person name="Nagra H."/>
            <person name="Otto T.D."/>
            <person name="Rawlings N."/>
            <person name="Sanchez A."/>
            <person name="Sanders M."/>
            <person name="Subramaniam C."/>
            <person name="Tay Y."/>
            <person name="Dear P."/>
            <person name="Doerig C."/>
            <person name="Gruber A."/>
            <person name="Parkinson J."/>
            <person name="Shirley M."/>
            <person name="Wan K.L."/>
            <person name="Berriman M."/>
            <person name="Tomley F."/>
            <person name="Pain A."/>
        </authorList>
    </citation>
    <scope>NUCLEOTIDE SEQUENCE</scope>
    <source>
        <strain evidence="1">Houghton</strain>
    </source>
</reference>
<accession>U6GPH2</accession>
<gene>
    <name evidence="1" type="ORF">EAH_00004010</name>
</gene>
<dbReference type="OMA" id="ICCASEE"/>
<keyword evidence="2" id="KW-1185">Reference proteome</keyword>
<dbReference type="RefSeq" id="XP_013249043.1">
    <property type="nucleotide sequence ID" value="XM_013393589.1"/>
</dbReference>
<evidence type="ECO:0000313" key="2">
    <source>
        <dbReference type="Proteomes" id="UP000018050"/>
    </source>
</evidence>